<dbReference type="InterPro" id="IPR000792">
    <property type="entry name" value="Tscrpt_reg_LuxR_C"/>
</dbReference>
<dbReference type="SUPFAM" id="SSF46894">
    <property type="entry name" value="C-terminal effector domain of the bipartite response regulators"/>
    <property type="match status" value="1"/>
</dbReference>
<dbReference type="PROSITE" id="PS50043">
    <property type="entry name" value="HTH_LUXR_2"/>
    <property type="match status" value="1"/>
</dbReference>
<dbReference type="SMART" id="SM00421">
    <property type="entry name" value="HTH_LUXR"/>
    <property type="match status" value="1"/>
</dbReference>
<dbReference type="Gene3D" id="1.10.10.10">
    <property type="entry name" value="Winged helix-like DNA-binding domain superfamily/Winged helix DNA-binding domain"/>
    <property type="match status" value="1"/>
</dbReference>
<evidence type="ECO:0000256" key="1">
    <source>
        <dbReference type="ARBA" id="ARBA00023012"/>
    </source>
</evidence>
<dbReference type="GO" id="GO:0003677">
    <property type="term" value="F:DNA binding"/>
    <property type="evidence" value="ECO:0007669"/>
    <property type="project" value="UniProtKB-KW"/>
</dbReference>
<name>A0A285U7F9_9BACL</name>
<dbReference type="InterPro" id="IPR035919">
    <property type="entry name" value="EAL_sf"/>
</dbReference>
<dbReference type="SUPFAM" id="SSF52172">
    <property type="entry name" value="CheY-like"/>
    <property type="match status" value="1"/>
</dbReference>
<accession>A0A285U7F9</accession>
<dbReference type="Pfam" id="PF00072">
    <property type="entry name" value="Response_reg"/>
    <property type="match status" value="1"/>
</dbReference>
<evidence type="ECO:0000256" key="4">
    <source>
        <dbReference type="ARBA" id="ARBA00023163"/>
    </source>
</evidence>
<evidence type="ECO:0000259" key="7">
    <source>
        <dbReference type="PROSITE" id="PS50110"/>
    </source>
</evidence>
<dbReference type="InterPro" id="IPR043128">
    <property type="entry name" value="Rev_trsase/Diguanyl_cyclase"/>
</dbReference>
<dbReference type="SMART" id="SM00052">
    <property type="entry name" value="EAL"/>
    <property type="match status" value="1"/>
</dbReference>
<dbReference type="NCBIfam" id="TIGR00254">
    <property type="entry name" value="GGDEF"/>
    <property type="match status" value="1"/>
</dbReference>
<dbReference type="InterPro" id="IPR001633">
    <property type="entry name" value="EAL_dom"/>
</dbReference>
<dbReference type="Proteomes" id="UP000219252">
    <property type="component" value="Unassembled WGS sequence"/>
</dbReference>
<dbReference type="GO" id="GO:0006355">
    <property type="term" value="P:regulation of DNA-templated transcription"/>
    <property type="evidence" value="ECO:0007669"/>
    <property type="project" value="InterPro"/>
</dbReference>
<dbReference type="OrthoDB" id="9759607at2"/>
<evidence type="ECO:0000256" key="2">
    <source>
        <dbReference type="ARBA" id="ARBA00023015"/>
    </source>
</evidence>
<dbReference type="RefSeq" id="WP_097148792.1">
    <property type="nucleotide sequence ID" value="NZ_OBQC01000003.1"/>
</dbReference>
<dbReference type="GO" id="GO:0000160">
    <property type="term" value="P:phosphorelay signal transduction system"/>
    <property type="evidence" value="ECO:0007669"/>
    <property type="project" value="UniProtKB-KW"/>
</dbReference>
<evidence type="ECO:0000259" key="8">
    <source>
        <dbReference type="PROSITE" id="PS50883"/>
    </source>
</evidence>
<dbReference type="SMART" id="SM00448">
    <property type="entry name" value="REC"/>
    <property type="match status" value="1"/>
</dbReference>
<feature type="domain" description="GGDEF" evidence="9">
    <location>
        <begin position="181"/>
        <end position="313"/>
    </location>
</feature>
<keyword evidence="2" id="KW-0805">Transcription regulation</keyword>
<dbReference type="PROSITE" id="PS00622">
    <property type="entry name" value="HTH_LUXR_1"/>
    <property type="match status" value="1"/>
</dbReference>
<keyword evidence="1" id="KW-0902">Two-component regulatory system</keyword>
<reference evidence="11" key="1">
    <citation type="submission" date="2017-08" db="EMBL/GenBank/DDBJ databases">
        <authorList>
            <person name="Varghese N."/>
            <person name="Submissions S."/>
        </authorList>
    </citation>
    <scope>NUCLEOTIDE SEQUENCE [LARGE SCALE GENOMIC DNA]</scope>
    <source>
        <strain evidence="11">JC23</strain>
    </source>
</reference>
<evidence type="ECO:0000256" key="3">
    <source>
        <dbReference type="ARBA" id="ARBA00023125"/>
    </source>
</evidence>
<dbReference type="PANTHER" id="PTHR44757:SF2">
    <property type="entry name" value="BIOFILM ARCHITECTURE MAINTENANCE PROTEIN MBAA"/>
    <property type="match status" value="1"/>
</dbReference>
<dbReference type="AlphaFoldDB" id="A0A285U7F9"/>
<dbReference type="SUPFAM" id="SSF141868">
    <property type="entry name" value="EAL domain-like"/>
    <property type="match status" value="1"/>
</dbReference>
<dbReference type="EMBL" id="OBQC01000003">
    <property type="protein sequence ID" value="SOC37338.1"/>
    <property type="molecule type" value="Genomic_DNA"/>
</dbReference>
<dbReference type="InterPro" id="IPR029787">
    <property type="entry name" value="Nucleotide_cyclase"/>
</dbReference>
<dbReference type="Gene3D" id="3.30.70.270">
    <property type="match status" value="1"/>
</dbReference>
<dbReference type="CDD" id="cd01949">
    <property type="entry name" value="GGDEF"/>
    <property type="match status" value="1"/>
</dbReference>
<evidence type="ECO:0000313" key="10">
    <source>
        <dbReference type="EMBL" id="SOC37338.1"/>
    </source>
</evidence>
<dbReference type="FunFam" id="3.30.70.270:FF:000001">
    <property type="entry name" value="Diguanylate cyclase domain protein"/>
    <property type="match status" value="1"/>
</dbReference>
<dbReference type="PROSITE" id="PS50883">
    <property type="entry name" value="EAL"/>
    <property type="match status" value="1"/>
</dbReference>
<dbReference type="PROSITE" id="PS50887">
    <property type="entry name" value="GGDEF"/>
    <property type="match status" value="1"/>
</dbReference>
<dbReference type="CDD" id="cd01948">
    <property type="entry name" value="EAL"/>
    <property type="match status" value="1"/>
</dbReference>
<evidence type="ECO:0000313" key="11">
    <source>
        <dbReference type="Proteomes" id="UP000219252"/>
    </source>
</evidence>
<dbReference type="Pfam" id="PF00563">
    <property type="entry name" value="EAL"/>
    <property type="match status" value="1"/>
</dbReference>
<dbReference type="PRINTS" id="PR00038">
    <property type="entry name" value="HTHLUXR"/>
</dbReference>
<organism evidence="10 11">
    <name type="scientific">Ureibacillus acetophenoni</name>
    <dbReference type="NCBI Taxonomy" id="614649"/>
    <lineage>
        <taxon>Bacteria</taxon>
        <taxon>Bacillati</taxon>
        <taxon>Bacillota</taxon>
        <taxon>Bacilli</taxon>
        <taxon>Bacillales</taxon>
        <taxon>Caryophanaceae</taxon>
        <taxon>Ureibacillus</taxon>
    </lineage>
</organism>
<dbReference type="FunFam" id="3.20.20.450:FF:000001">
    <property type="entry name" value="Cyclic di-GMP phosphodiesterase yahA"/>
    <property type="match status" value="1"/>
</dbReference>
<keyword evidence="4" id="KW-0804">Transcription</keyword>
<feature type="domain" description="EAL" evidence="8">
    <location>
        <begin position="322"/>
        <end position="577"/>
    </location>
</feature>
<feature type="domain" description="Response regulatory" evidence="7">
    <location>
        <begin position="7"/>
        <end position="124"/>
    </location>
</feature>
<protein>
    <submittedName>
        <fullName evidence="10">Response regulator receiver modulated diguanylate cyclase/phosphodiesterase</fullName>
    </submittedName>
</protein>
<feature type="modified residue" description="4-aspartylphosphate" evidence="5">
    <location>
        <position position="56"/>
    </location>
</feature>
<dbReference type="Pfam" id="PF00196">
    <property type="entry name" value="GerE"/>
    <property type="match status" value="1"/>
</dbReference>
<dbReference type="Gene3D" id="3.40.50.2300">
    <property type="match status" value="1"/>
</dbReference>
<dbReference type="InterPro" id="IPR016032">
    <property type="entry name" value="Sig_transdc_resp-reg_C-effctor"/>
</dbReference>
<dbReference type="PROSITE" id="PS50110">
    <property type="entry name" value="RESPONSE_REGULATORY"/>
    <property type="match status" value="1"/>
</dbReference>
<dbReference type="InterPro" id="IPR011006">
    <property type="entry name" value="CheY-like_superfamily"/>
</dbReference>
<dbReference type="InterPro" id="IPR000160">
    <property type="entry name" value="GGDEF_dom"/>
</dbReference>
<dbReference type="Gene3D" id="3.20.20.450">
    <property type="entry name" value="EAL domain"/>
    <property type="match status" value="1"/>
</dbReference>
<dbReference type="SUPFAM" id="SSF55073">
    <property type="entry name" value="Nucleotide cyclase"/>
    <property type="match status" value="1"/>
</dbReference>
<evidence type="ECO:0000256" key="5">
    <source>
        <dbReference type="PROSITE-ProRule" id="PRU00169"/>
    </source>
</evidence>
<dbReference type="PANTHER" id="PTHR44757">
    <property type="entry name" value="DIGUANYLATE CYCLASE DGCP"/>
    <property type="match status" value="1"/>
</dbReference>
<keyword evidence="11" id="KW-1185">Reference proteome</keyword>
<gene>
    <name evidence="10" type="ORF">SAMN05877842_103151</name>
</gene>
<keyword evidence="3" id="KW-0238">DNA-binding</keyword>
<dbReference type="SMART" id="SM00267">
    <property type="entry name" value="GGDEF"/>
    <property type="match status" value="1"/>
</dbReference>
<keyword evidence="5" id="KW-0597">Phosphoprotein</keyword>
<sequence>MENEKINILLVDDRPENLLTLEAILDHDDYHLIKVQSGEDALKYLLKHDVALILLDVQMPGLDGYSTAKIIKAREKTKHVPILFITANYLDSEHVFMGYTVGAIDYILKPFDPIILASKVERFVELYKLRKQLEHQTNTLIEKNNVIQYLANHDSLTELPNRRYFYELLIAQVNEAKLKNETFSVMILDLDRFKYVNDSLGHVIGDNLLIEVAKRLYSSTRAEDFIARVGGDEFYIILPNSDRDQSIKLAENILDSFKNPFLIDKYEFYITSCIGLAIFPYDAEDSNSLIQKADAALYRAKEQGKNKYNVFHSGMNIQSYRSFLLQNDLRKAIDNNEFFLVYQPKVNIHSGQVKSAEALLRWKHPVWGLIPPNEFIPLAEESGLIFEIDQWVFKNVCKQIQTWNNNQVEYIRIAVNLSAKHFVEKNFIQNIIQVIDEFQIETMQLEFEITETALLANEESIKQTLKQIKELGIHISLDDYGTGYSSIIYLRNFPLDSIKIDQSYINDLPNNMNNSVEIVESIINLAKKLNITVIAEGVETVEQLEILNELQCKEVQGYIYSPPISSENLVEYVQNDDSKILTKINDPKPLSIEQKNKIKPFESGTNSHVLQNAISELKGTYSLSSRELDVLTLIVEGLTNKEISERLFISEHTVKNHITNILHKFDATDRVQVISRVYEACINVV</sequence>
<evidence type="ECO:0000259" key="6">
    <source>
        <dbReference type="PROSITE" id="PS50043"/>
    </source>
</evidence>
<dbReference type="Pfam" id="PF00990">
    <property type="entry name" value="GGDEF"/>
    <property type="match status" value="1"/>
</dbReference>
<dbReference type="CDD" id="cd06170">
    <property type="entry name" value="LuxR_C_like"/>
    <property type="match status" value="1"/>
</dbReference>
<proteinExistence type="predicted"/>
<feature type="domain" description="HTH luxR-type" evidence="6">
    <location>
        <begin position="616"/>
        <end position="681"/>
    </location>
</feature>
<dbReference type="InterPro" id="IPR052155">
    <property type="entry name" value="Biofilm_reg_signaling"/>
</dbReference>
<evidence type="ECO:0000259" key="9">
    <source>
        <dbReference type="PROSITE" id="PS50887"/>
    </source>
</evidence>
<dbReference type="InterPro" id="IPR001789">
    <property type="entry name" value="Sig_transdc_resp-reg_receiver"/>
</dbReference>
<dbReference type="InterPro" id="IPR036388">
    <property type="entry name" value="WH-like_DNA-bd_sf"/>
</dbReference>